<keyword evidence="1" id="KW-0472">Membrane</keyword>
<protein>
    <recommendedName>
        <fullName evidence="4">Glycosyltransferase RgtA/B/C/D-like domain-containing protein</fullName>
    </recommendedName>
</protein>
<feature type="transmembrane region" description="Helical" evidence="1">
    <location>
        <begin position="395"/>
        <end position="413"/>
    </location>
</feature>
<evidence type="ECO:0000313" key="3">
    <source>
        <dbReference type="Proteomes" id="UP001199816"/>
    </source>
</evidence>
<accession>A0ABS8PXI2</accession>
<comment type="caution">
    <text evidence="2">The sequence shown here is derived from an EMBL/GenBank/DDBJ whole genome shotgun (WGS) entry which is preliminary data.</text>
</comment>
<feature type="transmembrane region" description="Helical" evidence="1">
    <location>
        <begin position="366"/>
        <end position="383"/>
    </location>
</feature>
<name>A0ABS8PXI2_9BACT</name>
<evidence type="ECO:0008006" key="4">
    <source>
        <dbReference type="Google" id="ProtNLM"/>
    </source>
</evidence>
<feature type="transmembrane region" description="Helical" evidence="1">
    <location>
        <begin position="162"/>
        <end position="178"/>
    </location>
</feature>
<keyword evidence="1" id="KW-0812">Transmembrane</keyword>
<sequence length="416" mass="47421">MEIFLFAAYLLLFTWCIPKIRFFNNSGLSGFQLAALFLLKVGMGVIYGWINWYAGGSPGNTDTWVLHTESLKETKTLLTFPRQYITSFFYDGSGTGFENFFTSGASYWNNLKNNTYIRIESVFNCFSFGSYFVNIIFYCFWVFFGAVALYRVMQHHLGGNRLLLIIACFLAPSFLYWTSGLHKDGLTFLALSTVIYIFYFRVTSKKPIQGYLLLLGAFLLLFALRNHVLLVLLPALLCWVLARRFPNQRVLVFTGLYSLGLILFFSAKYLHPALDFPAIVAGKQEAFRALTGGQSSIPVQPLQPDLAGFIRQFPQAAGIVLFRPFIADLKKVLIVPAFLELLLTWICILLFLIIPRKKRSFRPFSLFLLAFTVSVLFMIGYTVNNLGAVVRYRSILFPLFLPAILTGICWERLTKK</sequence>
<dbReference type="EMBL" id="JAJNEC010000007">
    <property type="protein sequence ID" value="MCD2425793.1"/>
    <property type="molecule type" value="Genomic_DNA"/>
</dbReference>
<feature type="transmembrane region" description="Helical" evidence="1">
    <location>
        <begin position="250"/>
        <end position="267"/>
    </location>
</feature>
<feature type="transmembrane region" description="Helical" evidence="1">
    <location>
        <begin position="28"/>
        <end position="50"/>
    </location>
</feature>
<keyword evidence="1" id="KW-1133">Transmembrane helix</keyword>
<proteinExistence type="predicted"/>
<evidence type="ECO:0000313" key="2">
    <source>
        <dbReference type="EMBL" id="MCD2425793.1"/>
    </source>
</evidence>
<evidence type="ECO:0000256" key="1">
    <source>
        <dbReference type="SAM" id="Phobius"/>
    </source>
</evidence>
<organism evidence="2 3">
    <name type="scientific">Niabella pedocola</name>
    <dbReference type="NCBI Taxonomy" id="1752077"/>
    <lineage>
        <taxon>Bacteria</taxon>
        <taxon>Pseudomonadati</taxon>
        <taxon>Bacteroidota</taxon>
        <taxon>Chitinophagia</taxon>
        <taxon>Chitinophagales</taxon>
        <taxon>Chitinophagaceae</taxon>
        <taxon>Niabella</taxon>
    </lineage>
</organism>
<feature type="transmembrane region" description="Helical" evidence="1">
    <location>
        <begin position="128"/>
        <end position="150"/>
    </location>
</feature>
<feature type="transmembrane region" description="Helical" evidence="1">
    <location>
        <begin position="333"/>
        <end position="354"/>
    </location>
</feature>
<dbReference type="RefSeq" id="WP_231008368.1">
    <property type="nucleotide sequence ID" value="NZ_JAJNEC010000007.1"/>
</dbReference>
<reference evidence="2 3" key="1">
    <citation type="submission" date="2021-11" db="EMBL/GenBank/DDBJ databases">
        <title>Genomic of Niabella pedocola.</title>
        <authorList>
            <person name="Wu T."/>
        </authorList>
    </citation>
    <scope>NUCLEOTIDE SEQUENCE [LARGE SCALE GENOMIC DNA]</scope>
    <source>
        <strain evidence="2 3">JCM 31011</strain>
    </source>
</reference>
<feature type="transmembrane region" description="Helical" evidence="1">
    <location>
        <begin position="208"/>
        <end position="241"/>
    </location>
</feature>
<gene>
    <name evidence="2" type="ORF">LQ567_23620</name>
</gene>
<dbReference type="Proteomes" id="UP001199816">
    <property type="component" value="Unassembled WGS sequence"/>
</dbReference>
<keyword evidence="3" id="KW-1185">Reference proteome</keyword>